<feature type="domain" description="PX" evidence="7">
    <location>
        <begin position="1300"/>
        <end position="1419"/>
    </location>
</feature>
<dbReference type="SMART" id="SM00315">
    <property type="entry name" value="RGS"/>
    <property type="match status" value="1"/>
</dbReference>
<evidence type="ECO:0000259" key="7">
    <source>
        <dbReference type="PROSITE" id="PS50195"/>
    </source>
</evidence>
<dbReference type="SUPFAM" id="SSF48097">
    <property type="entry name" value="Regulator of G-protein signaling, RGS"/>
    <property type="match status" value="1"/>
</dbReference>
<dbReference type="Proteomes" id="UP001176961">
    <property type="component" value="Unassembled WGS sequence"/>
</dbReference>
<evidence type="ECO:0000256" key="1">
    <source>
        <dbReference type="ARBA" id="ARBA00004141"/>
    </source>
</evidence>
<dbReference type="InterPro" id="IPR044926">
    <property type="entry name" value="RGS_subdomain_2"/>
</dbReference>
<dbReference type="EMBL" id="CATQJL010000316">
    <property type="protein sequence ID" value="CAJ0608174.1"/>
    <property type="molecule type" value="Genomic_DNA"/>
</dbReference>
<dbReference type="PANTHER" id="PTHR46406:SF1">
    <property type="entry name" value="NITRIC OXIDE-ASSOCIATED PROTEIN 1"/>
    <property type="match status" value="1"/>
</dbReference>
<dbReference type="PANTHER" id="PTHR46406">
    <property type="entry name" value="NITRIC OXIDE-ASSOCIATED PROTEIN 1"/>
    <property type="match status" value="1"/>
</dbReference>
<reference evidence="8" key="1">
    <citation type="submission" date="2023-07" db="EMBL/GenBank/DDBJ databases">
        <authorList>
            <consortium name="CYATHOMIX"/>
        </authorList>
    </citation>
    <scope>NUCLEOTIDE SEQUENCE</scope>
    <source>
        <strain evidence="8">N/A</strain>
    </source>
</reference>
<dbReference type="SMART" id="SM00313">
    <property type="entry name" value="PXA"/>
    <property type="match status" value="1"/>
</dbReference>
<organism evidence="8 9">
    <name type="scientific">Cylicocyclus nassatus</name>
    <name type="common">Nematode worm</name>
    <dbReference type="NCBI Taxonomy" id="53992"/>
    <lineage>
        <taxon>Eukaryota</taxon>
        <taxon>Metazoa</taxon>
        <taxon>Ecdysozoa</taxon>
        <taxon>Nematoda</taxon>
        <taxon>Chromadorea</taxon>
        <taxon>Rhabditida</taxon>
        <taxon>Rhabditina</taxon>
        <taxon>Rhabditomorpha</taxon>
        <taxon>Strongyloidea</taxon>
        <taxon>Strongylidae</taxon>
        <taxon>Cylicocyclus</taxon>
    </lineage>
</organism>
<dbReference type="InterPro" id="IPR027417">
    <property type="entry name" value="P-loop_NTPase"/>
</dbReference>
<feature type="transmembrane region" description="Helical" evidence="5">
    <location>
        <begin position="21"/>
        <end position="40"/>
    </location>
</feature>
<dbReference type="CDD" id="cd01855">
    <property type="entry name" value="YqeH"/>
    <property type="match status" value="1"/>
</dbReference>
<evidence type="ECO:0000313" key="8">
    <source>
        <dbReference type="EMBL" id="CAJ0608174.1"/>
    </source>
</evidence>
<dbReference type="GO" id="GO:0035091">
    <property type="term" value="F:phosphatidylinositol binding"/>
    <property type="evidence" value="ECO:0007669"/>
    <property type="project" value="InterPro"/>
</dbReference>
<dbReference type="Pfam" id="PF02194">
    <property type="entry name" value="PXA"/>
    <property type="match status" value="1"/>
</dbReference>
<feature type="domain" description="RGS" evidence="6">
    <location>
        <begin position="1015"/>
        <end position="1141"/>
    </location>
</feature>
<evidence type="ECO:0000256" key="3">
    <source>
        <dbReference type="ARBA" id="ARBA00022989"/>
    </source>
</evidence>
<dbReference type="Pfam" id="PF01926">
    <property type="entry name" value="MMR_HSR1"/>
    <property type="match status" value="1"/>
</dbReference>
<feature type="transmembrane region" description="Helical" evidence="5">
    <location>
        <begin position="60"/>
        <end position="83"/>
    </location>
</feature>
<evidence type="ECO:0000256" key="4">
    <source>
        <dbReference type="ARBA" id="ARBA00023136"/>
    </source>
</evidence>
<name>A0AA36HDN1_CYLNA</name>
<dbReference type="InterPro" id="IPR003114">
    <property type="entry name" value="Phox_assoc"/>
</dbReference>
<evidence type="ECO:0000256" key="2">
    <source>
        <dbReference type="ARBA" id="ARBA00022692"/>
    </source>
</evidence>
<gene>
    <name evidence="8" type="ORF">CYNAS_LOCUS20157</name>
</gene>
<dbReference type="Pfam" id="PF00787">
    <property type="entry name" value="PX"/>
    <property type="match status" value="1"/>
</dbReference>
<dbReference type="PROSITE" id="PS50195">
    <property type="entry name" value="PX"/>
    <property type="match status" value="1"/>
</dbReference>
<protein>
    <submittedName>
        <fullName evidence="8">Uncharacterized protein</fullName>
    </submittedName>
</protein>
<dbReference type="InterPro" id="IPR013717">
    <property type="entry name" value="PIG-P"/>
</dbReference>
<dbReference type="Gene3D" id="3.40.50.300">
    <property type="entry name" value="P-loop containing nucleotide triphosphate hydrolases"/>
    <property type="match status" value="1"/>
</dbReference>
<dbReference type="Gene3D" id="1.10.167.10">
    <property type="entry name" value="Regulator of G-protein Signalling 4, domain 2"/>
    <property type="match status" value="1"/>
</dbReference>
<dbReference type="SMART" id="SM00312">
    <property type="entry name" value="PX"/>
    <property type="match status" value="1"/>
</dbReference>
<dbReference type="GO" id="GO:0005525">
    <property type="term" value="F:GTP binding"/>
    <property type="evidence" value="ECO:0007669"/>
    <property type="project" value="InterPro"/>
</dbReference>
<dbReference type="InterPro" id="IPR006073">
    <property type="entry name" value="GTP-bd"/>
</dbReference>
<dbReference type="SUPFAM" id="SSF64268">
    <property type="entry name" value="PX domain"/>
    <property type="match status" value="1"/>
</dbReference>
<comment type="subcellular location">
    <subcellularLocation>
        <location evidence="1">Membrane</location>
        <topology evidence="1">Multi-pass membrane protein</topology>
    </subcellularLocation>
</comment>
<evidence type="ECO:0000259" key="6">
    <source>
        <dbReference type="PROSITE" id="PS50132"/>
    </source>
</evidence>
<dbReference type="InterPro" id="IPR052807">
    <property type="entry name" value="Mito_transl_resp_regulator"/>
</dbReference>
<dbReference type="Gene3D" id="3.30.1520.10">
    <property type="entry name" value="Phox-like domain"/>
    <property type="match status" value="1"/>
</dbReference>
<keyword evidence="2 5" id="KW-0812">Transmembrane</keyword>
<evidence type="ECO:0000256" key="5">
    <source>
        <dbReference type="SAM" id="Phobius"/>
    </source>
</evidence>
<comment type="caution">
    <text evidence="8">The sequence shown here is derived from an EMBL/GenBank/DDBJ whole genome shotgun (WGS) entry which is preliminary data.</text>
</comment>
<sequence length="1636" mass="184839">MPTQPCVEDIHTPNPLPARGVYGFSLYISSFCFLILYTLWAVIPTPILNRLGITYVPAKYWVILIPLILVSLIILFVSSIFLLNIYRFRGYRIFEEVEYLISQVQKRNLVQIIMRSCLALNCVVKRLKHGGRSTLSKTFPANSISRGSQVELIHKRLSAYERTQAAAEAAKKSNFVTSSLAAENLIKTDSNYGKIIERRNLEEQATPKPSTSIDTDYELPLAAKPITENILLKPTLESQPSGSQTAGDRGYYVEGNEYVDDYILGSTADFAYDEVAMPSYEIYGSEDAHEIIEFQLPGQSNVSTRRVQSGVEEDEESVELELEDQRMTSSNKKCSGCGAQIQCEDSALPGFLPVEYIQKSRKSTSDALCRRCHLLKHYNFLLNVNVCEVDYASIMSCLRMNEEALVLLILDITDIPGSIHRQLPHIIGPRKPMIVVANKVDLLPPDARTGYLKRFKMIVDEAIQAAGFRDQFTILHTALVSAKTGYGIEDLITEIYLKYTSVKLGLRNDIYLIGCTNAGKSSLFNTLLQSDLCKIRAVDIVERATTSIWPGTTLSLLKFPVMQPSPFRLELRRRRLLRNKAWLQKEMYNRKLQLQQSGDPKYAVLFGNVENTFKERDEELRPIAVEELTSDGTYDRKTSKRWSMKDPEFEKGMWCYDTPGTINDQQVLNLFTLEELIHVLPRHLLRPRTAIVPVGHSLLIGGIARIDVEECEKFDSVLLTSFASDDLPLNCIRTEEADLFLEENNKSGSLVVPRGGPRPVGYPRLESQVFTLHGKKGDIGVADIVLSSIGWVLLFSSSPHIRLRGFTPGGKGLATRSPMLPYAASLRGKRMPGTRFYKVEPVSICALCVNDAAESLLDQLIDTYAFPRSLMESAICESLSDLHFCLGSRQNELDYLRQVADFLVTKLVDDTHLAGRAHDDECPSNFGEKANMSAWPSQSVRHFLRELVVNALLLPCLDLLADPDTINHLLIMIFDAMKGEEAHDGNENEKREVTFLSNFAESSSQTVPDSLLHLRLSEVLRDARQYSTFRLYLQDTHGPVNELCFLAEASRIHDSMQRKAESSGQIAYDIWQLFGQFVHDSAPERIQFTPEIVQEFKNAVECNNLALLDKVIEMSYQMVYQRMQNDHLVPFCQSDAFLGYLCGSPPVSVNELIDQRTMPRKPSVSGGTFSLAQFRTRLRKAIAVVSLDGSFDSEESLESSPAVEDDLISISSESAKDHRASLERIESTSSLPSSYSAQLTIPSIDVSVASDSQSNLSPASAYSVTDEDELSASASASALEGGDSEPALIIDKETRNINLWKVNVTKITPMRDNTTGRTIYAYVIDVERTEAKDKETKSWSIFRRYSEFYVLEMKLLEFHGDSLRFTLLPPRKPLMIRNRAFLEQHRLLFSLFLSSLCKQKILHRSDLLFAFLTSSEEFRQNLLLSDLNPWKVVKKMPGKLGREKGQHLRPFLLTVLANTLYTQEKVEFEEKVQASDNSFGICARRVSQVSIKANWCTEEKKENVPNFILHHGYRSWTIFFFDIVLLIASRFIGSFRSASLLVCMSVSIYVFCTRRAVESKVRDKAMRPLGRRANEGSMREVNVCRLFHLFLQLLFMANDPIETPQKKTLRIALSKDRTCCSFKNHNYRNLISISIL</sequence>
<dbReference type="Pfam" id="PF00615">
    <property type="entry name" value="RGS"/>
    <property type="match status" value="1"/>
</dbReference>
<dbReference type="InterPro" id="IPR016137">
    <property type="entry name" value="RGS"/>
</dbReference>
<dbReference type="Pfam" id="PF08510">
    <property type="entry name" value="PIG-P"/>
    <property type="match status" value="1"/>
</dbReference>
<keyword evidence="9" id="KW-1185">Reference proteome</keyword>
<accession>A0AA36HDN1</accession>
<evidence type="ECO:0000313" key="9">
    <source>
        <dbReference type="Proteomes" id="UP001176961"/>
    </source>
</evidence>
<dbReference type="GO" id="GO:0016020">
    <property type="term" value="C:membrane"/>
    <property type="evidence" value="ECO:0007669"/>
    <property type="project" value="UniProtKB-SubCell"/>
</dbReference>
<dbReference type="PROSITE" id="PS50132">
    <property type="entry name" value="RGS"/>
    <property type="match status" value="1"/>
</dbReference>
<keyword evidence="4 5" id="KW-0472">Membrane</keyword>
<dbReference type="InterPro" id="IPR036305">
    <property type="entry name" value="RGS_sf"/>
</dbReference>
<proteinExistence type="predicted"/>
<keyword evidence="3 5" id="KW-1133">Transmembrane helix</keyword>
<dbReference type="SUPFAM" id="SSF52540">
    <property type="entry name" value="P-loop containing nucleoside triphosphate hydrolases"/>
    <property type="match status" value="1"/>
</dbReference>
<dbReference type="InterPro" id="IPR036871">
    <property type="entry name" value="PX_dom_sf"/>
</dbReference>
<dbReference type="InterPro" id="IPR001683">
    <property type="entry name" value="PX_dom"/>
</dbReference>